<accession>A0A1Y3NZM3</accession>
<comment type="caution">
    <text evidence="2">The sequence shown here is derived from an EMBL/GenBank/DDBJ whole genome shotgun (WGS) entry which is preliminary data.</text>
</comment>
<sequence>MTFNLYFVIGCLLSYLPALWAKFSFSGENHTQATSIGAVIYSIFFTYLHWRFIVKGALPFLGVYEREPMGWLSLLMVLAHAYALPTAGNIWFWNRKKKG</sequence>
<evidence type="ECO:0000313" key="2">
    <source>
        <dbReference type="EMBL" id="OUM73026.1"/>
    </source>
</evidence>
<evidence type="ECO:0000313" key="3">
    <source>
        <dbReference type="Proteomes" id="UP000195440"/>
    </source>
</evidence>
<name>A0A1Y3NZM3_9PSED</name>
<gene>
    <name evidence="2" type="ORF">AUC60_15160</name>
</gene>
<dbReference type="AlphaFoldDB" id="A0A1Y3NZM3"/>
<evidence type="ECO:0000256" key="1">
    <source>
        <dbReference type="SAM" id="Phobius"/>
    </source>
</evidence>
<feature type="transmembrane region" description="Helical" evidence="1">
    <location>
        <begin position="6"/>
        <end position="25"/>
    </location>
</feature>
<keyword evidence="1" id="KW-0472">Membrane</keyword>
<reference evidence="2 3" key="1">
    <citation type="journal article" date="2017" name="Syst. Appl. Microbiol.">
        <title>Pseudomonas caspiana sp. nov., a citrus pathogen in the Pseudomonas syringae phylogenetic group.</title>
        <authorList>
            <person name="Busquets A."/>
            <person name="Gomila M."/>
            <person name="Beiki F."/>
            <person name="Mulet M."/>
            <person name="Rahimian H."/>
            <person name="Garcia-Valdes E."/>
            <person name="Lalucat J."/>
        </authorList>
    </citation>
    <scope>NUCLEOTIDE SEQUENCE [LARGE SCALE GENOMIC DNA]</scope>
    <source>
        <strain evidence="2 3">FBF102</strain>
    </source>
</reference>
<protein>
    <submittedName>
        <fullName evidence="2">Uncharacterized protein</fullName>
    </submittedName>
</protein>
<dbReference type="EMBL" id="LOHF01000012">
    <property type="protein sequence ID" value="OUM73026.1"/>
    <property type="molecule type" value="Genomic_DNA"/>
</dbReference>
<feature type="transmembrane region" description="Helical" evidence="1">
    <location>
        <begin position="70"/>
        <end position="93"/>
    </location>
</feature>
<keyword evidence="1" id="KW-1133">Transmembrane helix</keyword>
<organism evidence="2 3">
    <name type="scientific">Pseudomonas caspiana</name>
    <dbReference type="NCBI Taxonomy" id="1451454"/>
    <lineage>
        <taxon>Bacteria</taxon>
        <taxon>Pseudomonadati</taxon>
        <taxon>Pseudomonadota</taxon>
        <taxon>Gammaproteobacteria</taxon>
        <taxon>Pseudomonadales</taxon>
        <taxon>Pseudomonadaceae</taxon>
        <taxon>Pseudomonas</taxon>
    </lineage>
</organism>
<keyword evidence="1" id="KW-0812">Transmembrane</keyword>
<dbReference type="Proteomes" id="UP000195440">
    <property type="component" value="Unassembled WGS sequence"/>
</dbReference>
<keyword evidence="3" id="KW-1185">Reference proteome</keyword>
<feature type="transmembrane region" description="Helical" evidence="1">
    <location>
        <begin position="32"/>
        <end position="50"/>
    </location>
</feature>
<proteinExistence type="predicted"/>